<dbReference type="PROSITE" id="PS51257">
    <property type="entry name" value="PROKAR_LIPOPROTEIN"/>
    <property type="match status" value="1"/>
</dbReference>
<sequence>MKLALKNGLSFLPITLLLMACQSEPASTEMASSPATAVTSEQGANMSNKLTKQERRPVLKWQQGTVKYLTMEGGFYGIVTDEGKKLLPMGLAPEYRQHGAIVKVKGELIKNMMTIQQWGTPFKITEIELIAPGQKHPPGLVDR</sequence>
<keyword evidence="1" id="KW-0732">Signal</keyword>
<reference evidence="2 3" key="1">
    <citation type="journal article" date="2015" name="Genome Announc.">
        <title>Draft Genome Sequences of Marine Isolates of Thalassomonas viridans and Thalassomonas actiniarum.</title>
        <authorList>
            <person name="Olonade I."/>
            <person name="van Zyl L.J."/>
            <person name="Trindade M."/>
        </authorList>
    </citation>
    <scope>NUCLEOTIDE SEQUENCE [LARGE SCALE GENOMIC DNA]</scope>
    <source>
        <strain evidence="2 3">A5K-106</strain>
    </source>
</reference>
<evidence type="ECO:0000256" key="1">
    <source>
        <dbReference type="SAM" id="SignalP"/>
    </source>
</evidence>
<dbReference type="EMBL" id="CP059735">
    <property type="protein sequence ID" value="WDD98784.1"/>
    <property type="molecule type" value="Genomic_DNA"/>
</dbReference>
<proteinExistence type="predicted"/>
<evidence type="ECO:0008006" key="4">
    <source>
        <dbReference type="Google" id="ProtNLM"/>
    </source>
</evidence>
<reference evidence="2 3" key="2">
    <citation type="journal article" date="2022" name="Mar. Drugs">
        <title>Bioassay-Guided Fractionation Leads to the Detection of Cholic Acid Generated by the Rare Thalassomonas sp.</title>
        <authorList>
            <person name="Pheiffer F."/>
            <person name="Schneider Y.K."/>
            <person name="Hansen E.H."/>
            <person name="Andersen J.H."/>
            <person name="Isaksson J."/>
            <person name="Busche T."/>
            <person name="R C."/>
            <person name="Kalinowski J."/>
            <person name="Zyl L.V."/>
            <person name="Trindade M."/>
        </authorList>
    </citation>
    <scope>NUCLEOTIDE SEQUENCE [LARGE SCALE GENOMIC DNA]</scope>
    <source>
        <strain evidence="2 3">A5K-106</strain>
    </source>
</reference>
<dbReference type="RefSeq" id="WP_152646699.1">
    <property type="nucleotide sequence ID" value="NZ_CP059735.1"/>
</dbReference>
<accession>A0AAF0C3K3</accession>
<keyword evidence="3" id="KW-1185">Reference proteome</keyword>
<dbReference type="KEGG" id="tact:SG35_026745"/>
<gene>
    <name evidence="2" type="ORF">SG35_026745</name>
</gene>
<protein>
    <recommendedName>
        <fullName evidence="4">Pilus assembly protein PilP</fullName>
    </recommendedName>
</protein>
<dbReference type="Proteomes" id="UP000032568">
    <property type="component" value="Chromosome"/>
</dbReference>
<evidence type="ECO:0000313" key="2">
    <source>
        <dbReference type="EMBL" id="WDD98784.1"/>
    </source>
</evidence>
<feature type="signal peptide" evidence="1">
    <location>
        <begin position="1"/>
        <end position="20"/>
    </location>
</feature>
<organism evidence="2 3">
    <name type="scientific">Thalassomonas actiniarum</name>
    <dbReference type="NCBI Taxonomy" id="485447"/>
    <lineage>
        <taxon>Bacteria</taxon>
        <taxon>Pseudomonadati</taxon>
        <taxon>Pseudomonadota</taxon>
        <taxon>Gammaproteobacteria</taxon>
        <taxon>Alteromonadales</taxon>
        <taxon>Colwelliaceae</taxon>
        <taxon>Thalassomonas</taxon>
    </lineage>
</organism>
<name>A0AAF0C3K3_9GAMM</name>
<feature type="chain" id="PRO_5042008421" description="Pilus assembly protein PilP" evidence="1">
    <location>
        <begin position="21"/>
        <end position="143"/>
    </location>
</feature>
<evidence type="ECO:0000313" key="3">
    <source>
        <dbReference type="Proteomes" id="UP000032568"/>
    </source>
</evidence>
<dbReference type="AlphaFoldDB" id="A0AAF0C3K3"/>